<name>R9IC26_9BACT</name>
<gene>
    <name evidence="1" type="ORF">C802_00979</name>
</gene>
<dbReference type="EMBL" id="ASSP01000006">
    <property type="protein sequence ID" value="EOS14962.1"/>
    <property type="molecule type" value="Genomic_DNA"/>
</dbReference>
<comment type="caution">
    <text evidence="1">The sequence shown here is derived from an EMBL/GenBank/DDBJ whole genome shotgun (WGS) entry which is preliminary data.</text>
</comment>
<proteinExistence type="predicted"/>
<dbReference type="AlphaFoldDB" id="R9IC26"/>
<dbReference type="PATRIC" id="fig|1235788.3.peg.991"/>
<dbReference type="Proteomes" id="UP000014200">
    <property type="component" value="Unassembled WGS sequence"/>
</dbReference>
<dbReference type="STRING" id="1235788.C802_00979"/>
<dbReference type="HOGENOM" id="CLU_3040469_0_0_10"/>
<protein>
    <submittedName>
        <fullName evidence="1">Uncharacterized protein</fullName>
    </submittedName>
</protein>
<accession>R9IC26</accession>
<organism evidence="1 2">
    <name type="scientific">Phocaeicola sartorii</name>
    <dbReference type="NCBI Taxonomy" id="671267"/>
    <lineage>
        <taxon>Bacteria</taxon>
        <taxon>Pseudomonadati</taxon>
        <taxon>Bacteroidota</taxon>
        <taxon>Bacteroidia</taxon>
        <taxon>Bacteroidales</taxon>
        <taxon>Bacteroidaceae</taxon>
        <taxon>Phocaeicola</taxon>
    </lineage>
</organism>
<evidence type="ECO:0000313" key="2">
    <source>
        <dbReference type="Proteomes" id="UP000014200"/>
    </source>
</evidence>
<sequence>MISIGQKTVCILGLTIYKTVCGRIAIQEKESLRKLKTGRGRLGQTYGDAYGTAS</sequence>
<reference evidence="1 2" key="1">
    <citation type="submission" date="2013-04" db="EMBL/GenBank/DDBJ databases">
        <title>The Genome Sequence of Bacteroides massiliensis dnLKV3.</title>
        <authorList>
            <consortium name="The Broad Institute Genomics Platform"/>
            <consortium name="The Broad Institute Genome Sequencing Center for Infectious Disease"/>
            <person name="Earl A."/>
            <person name="Xavier R."/>
            <person name="Kuhn K."/>
            <person name="Stappenbeck T."/>
            <person name="Walker B."/>
            <person name="Young S."/>
            <person name="Zeng Q."/>
            <person name="Gargeya S."/>
            <person name="Fitzgerald M."/>
            <person name="Haas B."/>
            <person name="Abouelleil A."/>
            <person name="Allen A.W."/>
            <person name="Alvarado L."/>
            <person name="Arachchi H.M."/>
            <person name="Berlin A.M."/>
            <person name="Chapman S.B."/>
            <person name="Gainer-Dewar J."/>
            <person name="Goldberg J."/>
            <person name="Griggs A."/>
            <person name="Gujja S."/>
            <person name="Hansen M."/>
            <person name="Howarth C."/>
            <person name="Imamovic A."/>
            <person name="Ireland A."/>
            <person name="Larimer J."/>
            <person name="McCowan C."/>
            <person name="Murphy C."/>
            <person name="Pearson M."/>
            <person name="Poon T.W."/>
            <person name="Priest M."/>
            <person name="Roberts A."/>
            <person name="Saif S."/>
            <person name="Shea T."/>
            <person name="Sisk P."/>
            <person name="Sykes S."/>
            <person name="Wortman J."/>
            <person name="Nusbaum C."/>
            <person name="Birren B."/>
        </authorList>
    </citation>
    <scope>NUCLEOTIDE SEQUENCE [LARGE SCALE GENOMIC DNA]</scope>
    <source>
        <strain evidence="2">dnLKV3</strain>
    </source>
</reference>
<evidence type="ECO:0000313" key="1">
    <source>
        <dbReference type="EMBL" id="EOS14962.1"/>
    </source>
</evidence>
<keyword evidence="2" id="KW-1185">Reference proteome</keyword>